<dbReference type="InterPro" id="IPR012934">
    <property type="entry name" value="Znf_AD"/>
</dbReference>
<gene>
    <name evidence="16" type="primary">LOC113497149</name>
</gene>
<dbReference type="SUPFAM" id="SSF57667">
    <property type="entry name" value="beta-beta-alpha zinc fingers"/>
    <property type="match status" value="4"/>
</dbReference>
<dbReference type="Proteomes" id="UP000322000">
    <property type="component" value="Chromosome 9"/>
</dbReference>
<reference evidence="16" key="1">
    <citation type="submission" date="2025-08" db="UniProtKB">
        <authorList>
            <consortium name="RefSeq"/>
        </authorList>
    </citation>
    <scope>IDENTIFICATION</scope>
</reference>
<feature type="domain" description="C2H2-type" evidence="13">
    <location>
        <begin position="326"/>
        <end position="354"/>
    </location>
</feature>
<dbReference type="Pfam" id="PF07776">
    <property type="entry name" value="zf-AD"/>
    <property type="match status" value="1"/>
</dbReference>
<dbReference type="Pfam" id="PF00096">
    <property type="entry name" value="zf-C2H2"/>
    <property type="match status" value="6"/>
</dbReference>
<dbReference type="PROSITE" id="PS00028">
    <property type="entry name" value="ZINC_FINGER_C2H2_1"/>
    <property type="match status" value="9"/>
</dbReference>
<dbReference type="PROSITE" id="PS51915">
    <property type="entry name" value="ZAD"/>
    <property type="match status" value="1"/>
</dbReference>
<keyword evidence="3 12" id="KW-0479">Metal-binding</keyword>
<dbReference type="InterPro" id="IPR013087">
    <property type="entry name" value="Znf_C2H2_type"/>
</dbReference>
<keyword evidence="7" id="KW-0805">Transcription regulation</keyword>
<proteinExistence type="inferred from homology"/>
<dbReference type="InterPro" id="IPR036236">
    <property type="entry name" value="Znf_C2H2_sf"/>
</dbReference>
<keyword evidence="10" id="KW-0539">Nucleus</keyword>
<feature type="domain" description="C2H2-type" evidence="13">
    <location>
        <begin position="383"/>
        <end position="406"/>
    </location>
</feature>
<evidence type="ECO:0000259" key="14">
    <source>
        <dbReference type="PROSITE" id="PS51915"/>
    </source>
</evidence>
<dbReference type="SMART" id="SM00355">
    <property type="entry name" value="ZnF_C2H2"/>
    <property type="match status" value="11"/>
</dbReference>
<feature type="domain" description="C2H2-type" evidence="13">
    <location>
        <begin position="439"/>
        <end position="466"/>
    </location>
</feature>
<comment type="similarity">
    <text evidence="2">Belongs to the krueppel C2H2-type zinc-finger protein family.</text>
</comment>
<dbReference type="Gene3D" id="3.30.160.60">
    <property type="entry name" value="Classic Zinc Finger"/>
    <property type="match status" value="6"/>
</dbReference>
<accession>A0A7E5VVJ2</accession>
<evidence type="ECO:0000313" key="16">
    <source>
        <dbReference type="RefSeq" id="XP_026732348.1"/>
    </source>
</evidence>
<keyword evidence="8" id="KW-0238">DNA-binding</keyword>
<sequence length="506" mass="58784">MEICRVCLTTEKDVFPIDEHFVINYNLLTNLNVTLLDGLPQFSCQTCLETVKSFIEFREKSITSETTLRKVICAEGVKEENEESILKNENDLIETDAFETENKPIQSESTVVKTEIKSEEEAILDNYEIGFDEYADEEFIKESEDELRPIILKIKNTCKKSRVKKKSVKKSNLIENFSDHDNHLWYCGMCPKTFDNQTDLNTHIDVHKNWRRCELCQDTLNSVSQMLAHRIMHVPKKQQECHICGKKYKSCVYLEFHYRNVHIEGDDPKLSCKHCNTKYNTPKQLSGHNLQVHSDIRFICDVCSKGFHSRANLKSHIKVHSDKKSYICDLCGFKCKQSTGLRDHKIRRHSAGKVICKNCKRPFENQFDYDKHKLSCLKKSKLTVCPICGRQFNRNGSLAKHMNVHSTIPKYECKRCPAKYKTKDGLLSHLNRHDGNRTKQCEYCPAKFYTAAVLIKHRRTHTGEKPYVCKVCHKGFTANFNLKVHMKVHGEYLVVKKQEESTNVTD</sequence>
<keyword evidence="15" id="KW-1185">Reference proteome</keyword>
<dbReference type="FunFam" id="3.30.160.60:FF:001506">
    <property type="entry name" value="Zinc finger protein"/>
    <property type="match status" value="1"/>
</dbReference>
<dbReference type="KEGG" id="tnl:113497149"/>
<keyword evidence="9" id="KW-0804">Transcription</keyword>
<keyword evidence="5 11" id="KW-0863">Zinc-finger</keyword>
<dbReference type="RefSeq" id="XP_026732348.1">
    <property type="nucleotide sequence ID" value="XM_026876547.1"/>
</dbReference>
<evidence type="ECO:0000256" key="6">
    <source>
        <dbReference type="ARBA" id="ARBA00022833"/>
    </source>
</evidence>
<dbReference type="OrthoDB" id="8922241at2759"/>
<name>A0A7E5VVJ2_TRINI</name>
<feature type="domain" description="C2H2-type" evidence="13">
    <location>
        <begin position="411"/>
        <end position="438"/>
    </location>
</feature>
<dbReference type="AlphaFoldDB" id="A0A7E5VVJ2"/>
<dbReference type="SMART" id="SM00868">
    <property type="entry name" value="zf-AD"/>
    <property type="match status" value="1"/>
</dbReference>
<evidence type="ECO:0000256" key="1">
    <source>
        <dbReference type="ARBA" id="ARBA00004123"/>
    </source>
</evidence>
<dbReference type="PANTHER" id="PTHR24379:SF127">
    <property type="entry name" value="BLOODY FINGERS-RELATED"/>
    <property type="match status" value="1"/>
</dbReference>
<feature type="domain" description="ZAD" evidence="14">
    <location>
        <begin position="2"/>
        <end position="71"/>
    </location>
</feature>
<keyword evidence="4" id="KW-0677">Repeat</keyword>
<dbReference type="FunFam" id="3.30.160.60:FF:000100">
    <property type="entry name" value="Zinc finger 45-like"/>
    <property type="match status" value="1"/>
</dbReference>
<feature type="binding site" evidence="12">
    <location>
        <position position="4"/>
    </location>
    <ligand>
        <name>Zn(2+)</name>
        <dbReference type="ChEBI" id="CHEBI:29105"/>
    </ligand>
</feature>
<organism evidence="15 16">
    <name type="scientific">Trichoplusia ni</name>
    <name type="common">Cabbage looper</name>
    <dbReference type="NCBI Taxonomy" id="7111"/>
    <lineage>
        <taxon>Eukaryota</taxon>
        <taxon>Metazoa</taxon>
        <taxon>Ecdysozoa</taxon>
        <taxon>Arthropoda</taxon>
        <taxon>Hexapoda</taxon>
        <taxon>Insecta</taxon>
        <taxon>Pterygota</taxon>
        <taxon>Neoptera</taxon>
        <taxon>Endopterygota</taxon>
        <taxon>Lepidoptera</taxon>
        <taxon>Glossata</taxon>
        <taxon>Ditrysia</taxon>
        <taxon>Noctuoidea</taxon>
        <taxon>Noctuidae</taxon>
        <taxon>Plusiinae</taxon>
        <taxon>Trichoplusia</taxon>
    </lineage>
</organism>
<keyword evidence="6 12" id="KW-0862">Zinc</keyword>
<evidence type="ECO:0000256" key="7">
    <source>
        <dbReference type="ARBA" id="ARBA00023015"/>
    </source>
</evidence>
<evidence type="ECO:0000259" key="13">
    <source>
        <dbReference type="PROSITE" id="PS50157"/>
    </source>
</evidence>
<evidence type="ECO:0000256" key="5">
    <source>
        <dbReference type="ARBA" id="ARBA00022771"/>
    </source>
</evidence>
<feature type="binding site" evidence="12">
    <location>
        <position position="47"/>
    </location>
    <ligand>
        <name>Zn(2+)</name>
        <dbReference type="ChEBI" id="CHEBI:29105"/>
    </ligand>
</feature>
<feature type="domain" description="C2H2-type" evidence="13">
    <location>
        <begin position="239"/>
        <end position="267"/>
    </location>
</feature>
<evidence type="ECO:0000256" key="3">
    <source>
        <dbReference type="ARBA" id="ARBA00022723"/>
    </source>
</evidence>
<feature type="binding site" evidence="12">
    <location>
        <position position="44"/>
    </location>
    <ligand>
        <name>Zn(2+)</name>
        <dbReference type="ChEBI" id="CHEBI:29105"/>
    </ligand>
</feature>
<dbReference type="GO" id="GO:0000977">
    <property type="term" value="F:RNA polymerase II transcription regulatory region sequence-specific DNA binding"/>
    <property type="evidence" value="ECO:0007669"/>
    <property type="project" value="TreeGrafter"/>
</dbReference>
<evidence type="ECO:0000256" key="2">
    <source>
        <dbReference type="ARBA" id="ARBA00006991"/>
    </source>
</evidence>
<dbReference type="PROSITE" id="PS50157">
    <property type="entry name" value="ZINC_FINGER_C2H2_2"/>
    <property type="match status" value="8"/>
</dbReference>
<dbReference type="InParanoid" id="A0A7E5VVJ2"/>
<dbReference type="GeneID" id="113497149"/>
<feature type="domain" description="C2H2-type" evidence="13">
    <location>
        <begin position="185"/>
        <end position="212"/>
    </location>
</feature>
<dbReference type="SUPFAM" id="SSF57716">
    <property type="entry name" value="Glucocorticoid receptor-like (DNA-binding domain)"/>
    <property type="match status" value="1"/>
</dbReference>
<dbReference type="GO" id="GO:0005634">
    <property type="term" value="C:nucleus"/>
    <property type="evidence" value="ECO:0007669"/>
    <property type="project" value="UniProtKB-SubCell"/>
</dbReference>
<comment type="subcellular location">
    <subcellularLocation>
        <location evidence="1">Nucleus</location>
    </subcellularLocation>
</comment>
<evidence type="ECO:0000313" key="15">
    <source>
        <dbReference type="Proteomes" id="UP000322000"/>
    </source>
</evidence>
<evidence type="ECO:0000256" key="12">
    <source>
        <dbReference type="PROSITE-ProRule" id="PRU01263"/>
    </source>
</evidence>
<dbReference type="GO" id="GO:0008270">
    <property type="term" value="F:zinc ion binding"/>
    <property type="evidence" value="ECO:0007669"/>
    <property type="project" value="UniProtKB-UniRule"/>
</dbReference>
<evidence type="ECO:0000256" key="4">
    <source>
        <dbReference type="ARBA" id="ARBA00022737"/>
    </source>
</evidence>
<dbReference type="PANTHER" id="PTHR24379">
    <property type="entry name" value="KRAB AND ZINC FINGER DOMAIN-CONTAINING"/>
    <property type="match status" value="1"/>
</dbReference>
<dbReference type="GO" id="GO:0000981">
    <property type="term" value="F:DNA-binding transcription factor activity, RNA polymerase II-specific"/>
    <property type="evidence" value="ECO:0007669"/>
    <property type="project" value="TreeGrafter"/>
</dbReference>
<protein>
    <submittedName>
        <fullName evidence="16">Zinc finger protein 724-like</fullName>
    </submittedName>
</protein>
<feature type="domain" description="C2H2-type" evidence="13">
    <location>
        <begin position="298"/>
        <end position="325"/>
    </location>
</feature>
<feature type="binding site" evidence="12">
    <location>
        <position position="7"/>
    </location>
    <ligand>
        <name>Zn(2+)</name>
        <dbReference type="ChEBI" id="CHEBI:29105"/>
    </ligand>
</feature>
<evidence type="ECO:0000256" key="9">
    <source>
        <dbReference type="ARBA" id="ARBA00023163"/>
    </source>
</evidence>
<evidence type="ECO:0000256" key="10">
    <source>
        <dbReference type="ARBA" id="ARBA00023242"/>
    </source>
</evidence>
<feature type="domain" description="C2H2-type" evidence="13">
    <location>
        <begin position="467"/>
        <end position="489"/>
    </location>
</feature>
<evidence type="ECO:0000256" key="8">
    <source>
        <dbReference type="ARBA" id="ARBA00023125"/>
    </source>
</evidence>
<evidence type="ECO:0000256" key="11">
    <source>
        <dbReference type="PROSITE-ProRule" id="PRU00042"/>
    </source>
</evidence>